<proteinExistence type="predicted"/>
<organism evidence="1 2">
    <name type="scientific">Kordia periserrulae</name>
    <dbReference type="NCBI Taxonomy" id="701523"/>
    <lineage>
        <taxon>Bacteria</taxon>
        <taxon>Pseudomonadati</taxon>
        <taxon>Bacteroidota</taxon>
        <taxon>Flavobacteriia</taxon>
        <taxon>Flavobacteriales</taxon>
        <taxon>Flavobacteriaceae</taxon>
        <taxon>Kordia</taxon>
    </lineage>
</organism>
<protein>
    <submittedName>
        <fullName evidence="1">Uncharacterized protein</fullName>
    </submittedName>
</protein>
<dbReference type="RefSeq" id="WP_108116482.1">
    <property type="nucleotide sequence ID" value="NZ_QBKT01000011.1"/>
</dbReference>
<comment type="caution">
    <text evidence="1">The sequence shown here is derived from an EMBL/GenBank/DDBJ whole genome shotgun (WGS) entry which is preliminary data.</text>
</comment>
<gene>
    <name evidence="1" type="ORF">C8N46_11118</name>
</gene>
<evidence type="ECO:0000313" key="2">
    <source>
        <dbReference type="Proteomes" id="UP000244090"/>
    </source>
</evidence>
<evidence type="ECO:0000313" key="1">
    <source>
        <dbReference type="EMBL" id="PTX58949.1"/>
    </source>
</evidence>
<dbReference type="EMBL" id="QBKT01000011">
    <property type="protein sequence ID" value="PTX58949.1"/>
    <property type="molecule type" value="Genomic_DNA"/>
</dbReference>
<keyword evidence="2" id="KW-1185">Reference proteome</keyword>
<dbReference type="OrthoDB" id="9856101at2"/>
<dbReference type="PROSITE" id="PS51257">
    <property type="entry name" value="PROKAR_LIPOPROTEIN"/>
    <property type="match status" value="1"/>
</dbReference>
<name>A0A2T6BSC8_9FLAO</name>
<reference evidence="1 2" key="1">
    <citation type="submission" date="2018-04" db="EMBL/GenBank/DDBJ databases">
        <title>Genomic Encyclopedia of Archaeal and Bacterial Type Strains, Phase II (KMG-II): from individual species to whole genera.</title>
        <authorList>
            <person name="Goeker M."/>
        </authorList>
    </citation>
    <scope>NUCLEOTIDE SEQUENCE [LARGE SCALE GENOMIC DNA]</scope>
    <source>
        <strain evidence="1 2">DSM 25731</strain>
    </source>
</reference>
<dbReference type="Proteomes" id="UP000244090">
    <property type="component" value="Unassembled WGS sequence"/>
</dbReference>
<accession>A0A2T6BSC8</accession>
<dbReference type="AlphaFoldDB" id="A0A2T6BSC8"/>
<sequence>MCKKIFFVAFVCVFGLISCEEKEYNTRQILFKQLEETPEFHALSKRLDSLKEEGIEAKLSVSFLKENIDTTVEKNLMTAVIYENLGFAETIQFVIKYDSIANKIISITKDLE</sequence>